<feature type="region of interest" description="Disordered" evidence="1">
    <location>
        <begin position="66"/>
        <end position="99"/>
    </location>
</feature>
<feature type="compositionally biased region" description="Basic residues" evidence="1">
    <location>
        <begin position="66"/>
        <end position="85"/>
    </location>
</feature>
<organism evidence="2 3">
    <name type="scientific">Sphenostylis stenocarpa</name>
    <dbReference type="NCBI Taxonomy" id="92480"/>
    <lineage>
        <taxon>Eukaryota</taxon>
        <taxon>Viridiplantae</taxon>
        <taxon>Streptophyta</taxon>
        <taxon>Embryophyta</taxon>
        <taxon>Tracheophyta</taxon>
        <taxon>Spermatophyta</taxon>
        <taxon>Magnoliopsida</taxon>
        <taxon>eudicotyledons</taxon>
        <taxon>Gunneridae</taxon>
        <taxon>Pentapetalae</taxon>
        <taxon>rosids</taxon>
        <taxon>fabids</taxon>
        <taxon>Fabales</taxon>
        <taxon>Fabaceae</taxon>
        <taxon>Papilionoideae</taxon>
        <taxon>50 kb inversion clade</taxon>
        <taxon>NPAAA clade</taxon>
        <taxon>indigoferoid/millettioid clade</taxon>
        <taxon>Phaseoleae</taxon>
        <taxon>Sphenostylis</taxon>
    </lineage>
</organism>
<dbReference type="AlphaFoldDB" id="A0AA86SGB6"/>
<evidence type="ECO:0000313" key="2">
    <source>
        <dbReference type="EMBL" id="CAJ1957579.1"/>
    </source>
</evidence>
<reference evidence="2" key="1">
    <citation type="submission" date="2023-10" db="EMBL/GenBank/DDBJ databases">
        <authorList>
            <person name="Domelevo Entfellner J.-B."/>
        </authorList>
    </citation>
    <scope>NUCLEOTIDE SEQUENCE</scope>
</reference>
<accession>A0AA86SGB6</accession>
<dbReference type="Gramene" id="rna-AYBTSS11_LOCUS17276">
    <property type="protein sequence ID" value="CAJ1957579.1"/>
    <property type="gene ID" value="gene-AYBTSS11_LOCUS17276"/>
</dbReference>
<evidence type="ECO:0000313" key="3">
    <source>
        <dbReference type="Proteomes" id="UP001189624"/>
    </source>
</evidence>
<name>A0AA86SGB6_9FABA</name>
<keyword evidence="3" id="KW-1185">Reference proteome</keyword>
<dbReference type="EMBL" id="OY731402">
    <property type="protein sequence ID" value="CAJ1957579.1"/>
    <property type="molecule type" value="Genomic_DNA"/>
</dbReference>
<gene>
    <name evidence="2" type="ORF">AYBTSS11_LOCUS17276</name>
</gene>
<proteinExistence type="predicted"/>
<sequence>MRGRNTTNGCLDCSVVLSRGREQQRPTMSLQRDNRDPLDVTINTHYAVIRDNGEVTENHCVRNTGRTKAHHTTINRRRRGHRRIATKGQQRGQRGYELQ</sequence>
<evidence type="ECO:0000256" key="1">
    <source>
        <dbReference type="SAM" id="MobiDB-lite"/>
    </source>
</evidence>
<protein>
    <submittedName>
        <fullName evidence="2">Uncharacterized protein</fullName>
    </submittedName>
</protein>
<dbReference type="Proteomes" id="UP001189624">
    <property type="component" value="Chromosome 5"/>
</dbReference>